<dbReference type="Proteomes" id="UP000559256">
    <property type="component" value="Unassembled WGS sequence"/>
</dbReference>
<reference evidence="1 2" key="1">
    <citation type="journal article" date="2020" name="ISME J.">
        <title>Uncovering the hidden diversity of litter-decomposition mechanisms in mushroom-forming fungi.</title>
        <authorList>
            <person name="Floudas D."/>
            <person name="Bentzer J."/>
            <person name="Ahren D."/>
            <person name="Johansson T."/>
            <person name="Persson P."/>
            <person name="Tunlid A."/>
        </authorList>
    </citation>
    <scope>NUCLEOTIDE SEQUENCE [LARGE SCALE GENOMIC DNA]</scope>
    <source>
        <strain evidence="1 2">CBS 291.85</strain>
    </source>
</reference>
<name>A0A8H5G1N7_9AGAR</name>
<keyword evidence="2" id="KW-1185">Reference proteome</keyword>
<evidence type="ECO:0000313" key="1">
    <source>
        <dbReference type="EMBL" id="KAF5356681.1"/>
    </source>
</evidence>
<gene>
    <name evidence="1" type="ORF">D9758_013710</name>
</gene>
<dbReference type="AlphaFoldDB" id="A0A8H5G1N7"/>
<proteinExistence type="predicted"/>
<accession>A0A8H5G1N7</accession>
<dbReference type="EMBL" id="JAACJM010000053">
    <property type="protein sequence ID" value="KAF5356681.1"/>
    <property type="molecule type" value="Genomic_DNA"/>
</dbReference>
<organism evidence="1 2">
    <name type="scientific">Tetrapyrgos nigripes</name>
    <dbReference type="NCBI Taxonomy" id="182062"/>
    <lineage>
        <taxon>Eukaryota</taxon>
        <taxon>Fungi</taxon>
        <taxon>Dikarya</taxon>
        <taxon>Basidiomycota</taxon>
        <taxon>Agaricomycotina</taxon>
        <taxon>Agaricomycetes</taxon>
        <taxon>Agaricomycetidae</taxon>
        <taxon>Agaricales</taxon>
        <taxon>Marasmiineae</taxon>
        <taxon>Marasmiaceae</taxon>
        <taxon>Tetrapyrgos</taxon>
    </lineage>
</organism>
<protein>
    <submittedName>
        <fullName evidence="1">Uncharacterized protein</fullName>
    </submittedName>
</protein>
<evidence type="ECO:0000313" key="2">
    <source>
        <dbReference type="Proteomes" id="UP000559256"/>
    </source>
</evidence>
<comment type="caution">
    <text evidence="1">The sequence shown here is derived from an EMBL/GenBank/DDBJ whole genome shotgun (WGS) entry which is preliminary data.</text>
</comment>
<sequence length="110" mass="11866">MAHFVVFGSLDWVAPDFLKSIDIPLPAIPPLPPIPPPLLLDPEPKFLHPGLRPTPSGLNIGTRSSSPLQTSLFLTLSFKLDHPGLDSGVIQPPKHDGVEIEAVGRRPDTI</sequence>